<dbReference type="InterPro" id="IPR036388">
    <property type="entry name" value="WH-like_DNA-bd_sf"/>
</dbReference>
<dbReference type="SUPFAM" id="SSF46955">
    <property type="entry name" value="Putative DNA-binding domain"/>
    <property type="match status" value="1"/>
</dbReference>
<name>A0A2S6A260_9NOCA</name>
<dbReference type="GO" id="GO:0003677">
    <property type="term" value="F:DNA binding"/>
    <property type="evidence" value="ECO:0007669"/>
    <property type="project" value="UniProtKB-KW"/>
</dbReference>
<evidence type="ECO:0000313" key="3">
    <source>
        <dbReference type="EMBL" id="PPJ25595.1"/>
    </source>
</evidence>
<sequence length="137" mass="14808">MNGEVDLDNSAGSSTALSSQRESGNARRRPRRGLRPQSGPSSQTRQLRTAGERGADRGTSAVDASASGDTECKRWLTRAEAGDYMGVHPRTLANWAARGCGPRYSKPSGNSCMYRIEDLDAYLEAHLVHTDEQPEAA</sequence>
<feature type="compositionally biased region" description="Polar residues" evidence="1">
    <location>
        <begin position="10"/>
        <end position="20"/>
    </location>
</feature>
<dbReference type="Proteomes" id="UP000238356">
    <property type="component" value="Unassembled WGS sequence"/>
</dbReference>
<dbReference type="Gene3D" id="1.10.10.10">
    <property type="entry name" value="Winged helix-like DNA-binding domain superfamily/Winged helix DNA-binding domain"/>
    <property type="match status" value="1"/>
</dbReference>
<comment type="caution">
    <text evidence="3">The sequence shown here is derived from an EMBL/GenBank/DDBJ whole genome shotgun (WGS) entry which is preliminary data.</text>
</comment>
<dbReference type="EMBL" id="PSZD01000015">
    <property type="protein sequence ID" value="PPJ25595.1"/>
    <property type="molecule type" value="Genomic_DNA"/>
</dbReference>
<dbReference type="InterPro" id="IPR009061">
    <property type="entry name" value="DNA-bd_dom_put_sf"/>
</dbReference>
<gene>
    <name evidence="3" type="ORF">C5F51_22465</name>
</gene>
<evidence type="ECO:0000256" key="1">
    <source>
        <dbReference type="SAM" id="MobiDB-lite"/>
    </source>
</evidence>
<organism evidence="3 4">
    <name type="scientific">Nocardia nova</name>
    <dbReference type="NCBI Taxonomy" id="37330"/>
    <lineage>
        <taxon>Bacteria</taxon>
        <taxon>Bacillati</taxon>
        <taxon>Actinomycetota</taxon>
        <taxon>Actinomycetes</taxon>
        <taxon>Mycobacteriales</taxon>
        <taxon>Nocardiaceae</taxon>
        <taxon>Nocardia</taxon>
    </lineage>
</organism>
<evidence type="ECO:0000259" key="2">
    <source>
        <dbReference type="Pfam" id="PF12728"/>
    </source>
</evidence>
<reference evidence="3 4" key="1">
    <citation type="submission" date="2018-02" db="EMBL/GenBank/DDBJ databases">
        <title>8 Nocardia nova and 1 Nocardia cyriacigeorgica strain used for evolution to TMP-SMX.</title>
        <authorList>
            <person name="Mehta H."/>
            <person name="Weng J."/>
            <person name="Shamoo Y."/>
        </authorList>
    </citation>
    <scope>NUCLEOTIDE SEQUENCE [LARGE SCALE GENOMIC DNA]</scope>
    <source>
        <strain evidence="3 4">BAA2227</strain>
    </source>
</reference>
<keyword evidence="4" id="KW-1185">Reference proteome</keyword>
<dbReference type="AlphaFoldDB" id="A0A2S6A260"/>
<feature type="region of interest" description="Disordered" evidence="1">
    <location>
        <begin position="1"/>
        <end position="70"/>
    </location>
</feature>
<dbReference type="RefSeq" id="WP_084513439.1">
    <property type="nucleotide sequence ID" value="NZ_PSZD01000015.1"/>
</dbReference>
<protein>
    <submittedName>
        <fullName evidence="3">DNA-binding protein</fullName>
    </submittedName>
</protein>
<feature type="domain" description="Helix-turn-helix" evidence="2">
    <location>
        <begin position="75"/>
        <end position="125"/>
    </location>
</feature>
<dbReference type="Pfam" id="PF12728">
    <property type="entry name" value="HTH_17"/>
    <property type="match status" value="1"/>
</dbReference>
<proteinExistence type="predicted"/>
<evidence type="ECO:0000313" key="4">
    <source>
        <dbReference type="Proteomes" id="UP000238356"/>
    </source>
</evidence>
<accession>A0A2S6A260</accession>
<keyword evidence="3" id="KW-0238">DNA-binding</keyword>
<dbReference type="InterPro" id="IPR041657">
    <property type="entry name" value="HTH_17"/>
</dbReference>